<keyword evidence="9" id="KW-1185">Reference proteome</keyword>
<dbReference type="SUPFAM" id="SSF52540">
    <property type="entry name" value="P-loop containing nucleoside triphosphate hydrolases"/>
    <property type="match status" value="1"/>
</dbReference>
<organism evidence="8 9">
    <name type="scientific">Candidatus Sodalis endolongispinus</name>
    <dbReference type="NCBI Taxonomy" id="2812662"/>
    <lineage>
        <taxon>Bacteria</taxon>
        <taxon>Pseudomonadati</taxon>
        <taxon>Pseudomonadota</taxon>
        <taxon>Gammaproteobacteria</taxon>
        <taxon>Enterobacterales</taxon>
        <taxon>Bruguierivoracaceae</taxon>
        <taxon>Sodalis</taxon>
    </lineage>
</organism>
<evidence type="ECO:0000256" key="4">
    <source>
        <dbReference type="ARBA" id="ARBA00022840"/>
    </source>
</evidence>
<dbReference type="InterPro" id="IPR017871">
    <property type="entry name" value="ABC_transporter-like_CS"/>
</dbReference>
<evidence type="ECO:0000256" key="6">
    <source>
        <dbReference type="ARBA" id="ARBA00023136"/>
    </source>
</evidence>
<keyword evidence="4" id="KW-0067">ATP-binding</keyword>
<keyword evidence="5" id="KW-1278">Translocase</keyword>
<keyword evidence="2" id="KW-0547">Nucleotide-binding</keyword>
<dbReference type="Gene3D" id="3.40.50.300">
    <property type="entry name" value="P-loop containing nucleotide triphosphate hydrolases"/>
    <property type="match status" value="1"/>
</dbReference>
<dbReference type="PANTHER" id="PTHR43499">
    <property type="entry name" value="ABC TRANSPORTER I FAMILY MEMBER 1"/>
    <property type="match status" value="1"/>
</dbReference>
<accession>A0ABS5YAE4</accession>
<dbReference type="SMART" id="SM00382">
    <property type="entry name" value="AAA"/>
    <property type="match status" value="1"/>
</dbReference>
<keyword evidence="6" id="KW-0472">Membrane</keyword>
<evidence type="ECO:0000259" key="7">
    <source>
        <dbReference type="PROSITE" id="PS50893"/>
    </source>
</evidence>
<name>A0ABS5YAE4_9GAMM</name>
<comment type="caution">
    <text evidence="8">The sequence shown here is derived from an EMBL/GenBank/DDBJ whole genome shotgun (WGS) entry which is preliminary data.</text>
</comment>
<feature type="domain" description="ABC transporter" evidence="7">
    <location>
        <begin position="2"/>
        <end position="212"/>
    </location>
</feature>
<evidence type="ECO:0000256" key="3">
    <source>
        <dbReference type="ARBA" id="ARBA00022748"/>
    </source>
</evidence>
<dbReference type="InterPro" id="IPR005895">
    <property type="entry name" value="ABC_transptr_haem_export_CcmA"/>
</dbReference>
<evidence type="ECO:0000313" key="8">
    <source>
        <dbReference type="EMBL" id="MBT9431609.1"/>
    </source>
</evidence>
<dbReference type="Proteomes" id="UP000811282">
    <property type="component" value="Unassembled WGS sequence"/>
</dbReference>
<protein>
    <submittedName>
        <fullName evidence="8">Cytochrome c biogenesis heme-transporting ATPase CcmA</fullName>
    </submittedName>
</protein>
<gene>
    <name evidence="8" type="primary">ccmA</name>
    <name evidence="8" type="ORF">JZM24_04570</name>
</gene>
<dbReference type="RefSeq" id="WP_215668761.1">
    <property type="nucleotide sequence ID" value="NZ_JAFJYC010000001.1"/>
</dbReference>
<keyword evidence="1" id="KW-0813">Transport</keyword>
<proteinExistence type="predicted"/>
<reference evidence="8 9" key="1">
    <citation type="journal article" date="2021" name="Genome Biol. Evol.">
        <title>The evolution of interdependence in a four-way mealybug symbiosis.</title>
        <authorList>
            <person name="Garber A.I."/>
            <person name="Kupper M."/>
            <person name="Laetsch D.R."/>
            <person name="Weldon S.R."/>
            <person name="Ladinsky M.S."/>
            <person name="Bjorkman P.J."/>
            <person name="McCutcheon J.P."/>
        </authorList>
    </citation>
    <scope>NUCLEOTIDE SEQUENCE [LARGE SCALE GENOMIC DNA]</scope>
    <source>
        <strain evidence="8">SOD</strain>
    </source>
</reference>
<dbReference type="InterPro" id="IPR027417">
    <property type="entry name" value="P-loop_NTPase"/>
</dbReference>
<evidence type="ECO:0000256" key="1">
    <source>
        <dbReference type="ARBA" id="ARBA00022448"/>
    </source>
</evidence>
<dbReference type="PANTHER" id="PTHR43499:SF1">
    <property type="entry name" value="ABC TRANSPORTER I FAMILY MEMBER 1"/>
    <property type="match status" value="1"/>
</dbReference>
<keyword evidence="3" id="KW-0201">Cytochrome c-type biogenesis</keyword>
<dbReference type="InterPro" id="IPR003439">
    <property type="entry name" value="ABC_transporter-like_ATP-bd"/>
</dbReference>
<evidence type="ECO:0000256" key="5">
    <source>
        <dbReference type="ARBA" id="ARBA00022967"/>
    </source>
</evidence>
<dbReference type="NCBIfam" id="TIGR01189">
    <property type="entry name" value="ccmA"/>
    <property type="match status" value="1"/>
</dbReference>
<dbReference type="InterPro" id="IPR003593">
    <property type="entry name" value="AAA+_ATPase"/>
</dbReference>
<evidence type="ECO:0000256" key="2">
    <source>
        <dbReference type="ARBA" id="ARBA00022741"/>
    </source>
</evidence>
<evidence type="ECO:0000313" key="9">
    <source>
        <dbReference type="Proteomes" id="UP000811282"/>
    </source>
</evidence>
<sequence>MLAIHNLACVRDDRQLFSGLNEAFAPGDWVQIEGSNGAGKTSLLRILAGLAPPDDGEIRWRQRSLRQCRSEYYRELLYIGHLAGIKSVLTPRENLAFYQGISGSQTADDIERALEQVGLLGYEDVRAAGLSAGQQRRIALARLWLTPASLWILDEPLTAIDHQGARALVRLFEQHCATGGIVIMTTHQPLPASRCRIRKVALAMAETASCFG</sequence>
<dbReference type="PROSITE" id="PS50893">
    <property type="entry name" value="ABC_TRANSPORTER_2"/>
    <property type="match status" value="1"/>
</dbReference>
<dbReference type="NCBIfam" id="NF010061">
    <property type="entry name" value="PRK13538.1"/>
    <property type="match status" value="1"/>
</dbReference>
<dbReference type="PROSITE" id="PS00211">
    <property type="entry name" value="ABC_TRANSPORTER_1"/>
    <property type="match status" value="1"/>
</dbReference>
<dbReference type="EMBL" id="JAFJYC010000001">
    <property type="protein sequence ID" value="MBT9431609.1"/>
    <property type="molecule type" value="Genomic_DNA"/>
</dbReference>
<dbReference type="Pfam" id="PF00005">
    <property type="entry name" value="ABC_tran"/>
    <property type="match status" value="1"/>
</dbReference>